<keyword evidence="4" id="KW-1185">Reference proteome</keyword>
<dbReference type="InterPro" id="IPR036397">
    <property type="entry name" value="RNaseH_sf"/>
</dbReference>
<dbReference type="VEuPathDB" id="FungiDB:PHYBLDRAFT_58545"/>
<dbReference type="Proteomes" id="UP000077315">
    <property type="component" value="Unassembled WGS sequence"/>
</dbReference>
<dbReference type="Pfam" id="PF13358">
    <property type="entry name" value="DDE_3"/>
    <property type="match status" value="1"/>
</dbReference>
<protein>
    <recommendedName>
        <fullName evidence="2">Tc1-like transposase DDE domain-containing protein</fullName>
    </recommendedName>
</protein>
<dbReference type="OrthoDB" id="2286020at2759"/>
<proteinExistence type="predicted"/>
<dbReference type="Gene3D" id="3.30.420.10">
    <property type="entry name" value="Ribonuclease H-like superfamily/Ribonuclease H"/>
    <property type="match status" value="1"/>
</dbReference>
<dbReference type="InterPro" id="IPR038717">
    <property type="entry name" value="Tc1-like_DDE_dom"/>
</dbReference>
<feature type="domain" description="Tc1-like transposase DDE" evidence="2">
    <location>
        <begin position="1"/>
        <end position="54"/>
    </location>
</feature>
<sequence>MDNAPIHKHGDIQLYIEGRGYGCVYLLPYLPELNSIEQFWSVVKSKLKREALLEEETLTSRISDACNKKEKQSADEKYGETLFIDEKRDDLLLLFAIFSTNTFIRSHIEQICNIAKKHMWSKKKYIANYLGQTLFLSGMTFLWSTTFIESPPFTIYRPHKK</sequence>
<dbReference type="GO" id="GO:0003676">
    <property type="term" value="F:nucleic acid binding"/>
    <property type="evidence" value="ECO:0007669"/>
    <property type="project" value="InterPro"/>
</dbReference>
<dbReference type="RefSeq" id="XP_018297537.1">
    <property type="nucleotide sequence ID" value="XM_018440348.1"/>
</dbReference>
<organism evidence="3 4">
    <name type="scientific">Phycomyces blakesleeanus (strain ATCC 8743b / DSM 1359 / FGSC 10004 / NBRC 33097 / NRRL 1555)</name>
    <dbReference type="NCBI Taxonomy" id="763407"/>
    <lineage>
        <taxon>Eukaryota</taxon>
        <taxon>Fungi</taxon>
        <taxon>Fungi incertae sedis</taxon>
        <taxon>Mucoromycota</taxon>
        <taxon>Mucoromycotina</taxon>
        <taxon>Mucoromycetes</taxon>
        <taxon>Mucorales</taxon>
        <taxon>Phycomycetaceae</taxon>
        <taxon>Phycomyces</taxon>
    </lineage>
</organism>
<dbReference type="EMBL" id="KV440972">
    <property type="protein sequence ID" value="OAD79497.1"/>
    <property type="molecule type" value="Genomic_DNA"/>
</dbReference>
<keyword evidence="1" id="KW-1133">Transmembrane helix</keyword>
<feature type="transmembrane region" description="Helical" evidence="1">
    <location>
        <begin position="126"/>
        <end position="148"/>
    </location>
</feature>
<dbReference type="InParanoid" id="A0A167QCT6"/>
<dbReference type="GeneID" id="29001254"/>
<gene>
    <name evidence="3" type="ORF">PHYBLDRAFT_58545</name>
</gene>
<name>A0A167QCT6_PHYB8</name>
<accession>A0A167QCT6</accession>
<evidence type="ECO:0000256" key="1">
    <source>
        <dbReference type="SAM" id="Phobius"/>
    </source>
</evidence>
<evidence type="ECO:0000313" key="4">
    <source>
        <dbReference type="Proteomes" id="UP000077315"/>
    </source>
</evidence>
<keyword evidence="1" id="KW-0812">Transmembrane</keyword>
<keyword evidence="1" id="KW-0472">Membrane</keyword>
<dbReference type="AlphaFoldDB" id="A0A167QCT6"/>
<evidence type="ECO:0000313" key="3">
    <source>
        <dbReference type="EMBL" id="OAD79497.1"/>
    </source>
</evidence>
<evidence type="ECO:0000259" key="2">
    <source>
        <dbReference type="Pfam" id="PF13358"/>
    </source>
</evidence>
<reference evidence="4" key="1">
    <citation type="submission" date="2015-06" db="EMBL/GenBank/DDBJ databases">
        <title>Expansion of signal transduction pathways in fungi by whole-genome duplication.</title>
        <authorList>
            <consortium name="DOE Joint Genome Institute"/>
            <person name="Corrochano L.M."/>
            <person name="Kuo A."/>
            <person name="Marcet-Houben M."/>
            <person name="Polaino S."/>
            <person name="Salamov A."/>
            <person name="Villalobos J.M."/>
            <person name="Alvarez M.I."/>
            <person name="Avalos J."/>
            <person name="Benito E.P."/>
            <person name="Benoit I."/>
            <person name="Burger G."/>
            <person name="Camino L.P."/>
            <person name="Canovas D."/>
            <person name="Cerda-Olmedo E."/>
            <person name="Cheng J.-F."/>
            <person name="Dominguez A."/>
            <person name="Elias M."/>
            <person name="Eslava A.P."/>
            <person name="Glaser F."/>
            <person name="Grimwood J."/>
            <person name="Gutierrez G."/>
            <person name="Heitman J."/>
            <person name="Henrissat B."/>
            <person name="Iturriaga E.A."/>
            <person name="Lang B.F."/>
            <person name="Lavin J.L."/>
            <person name="Lee S."/>
            <person name="Li W."/>
            <person name="Lindquist E."/>
            <person name="Lopez-Garcia S."/>
            <person name="Luque E.M."/>
            <person name="Marcos A.T."/>
            <person name="Martin J."/>
            <person name="McCluskey K."/>
            <person name="Medina H.R."/>
            <person name="Miralles-Duran A."/>
            <person name="Miyazaki A."/>
            <person name="Munoz-Torres E."/>
            <person name="Oguiza J.A."/>
            <person name="Ohm R."/>
            <person name="Olmedo M."/>
            <person name="Orejas M."/>
            <person name="Ortiz-Castellanos L."/>
            <person name="Pisabarro A.G."/>
            <person name="Rodriguez-Romero J."/>
            <person name="Ruiz-Herrera J."/>
            <person name="Ruiz-Vazquez R."/>
            <person name="Sanz C."/>
            <person name="Schackwitz W."/>
            <person name="Schmutz J."/>
            <person name="Shahriari M."/>
            <person name="Shelest E."/>
            <person name="Silva-Franco F."/>
            <person name="Soanes D."/>
            <person name="Syed K."/>
            <person name="Tagua V.G."/>
            <person name="Talbot N.J."/>
            <person name="Thon M."/>
            <person name="De vries R.P."/>
            <person name="Wiebenga A."/>
            <person name="Yadav J.S."/>
            <person name="Braun E.L."/>
            <person name="Baker S."/>
            <person name="Garre V."/>
            <person name="Horwitz B."/>
            <person name="Torres-Martinez S."/>
            <person name="Idnurm A."/>
            <person name="Herrera-Estrella A."/>
            <person name="Gabaldon T."/>
            <person name="Grigoriev I.V."/>
        </authorList>
    </citation>
    <scope>NUCLEOTIDE SEQUENCE [LARGE SCALE GENOMIC DNA]</scope>
    <source>
        <strain evidence="4">NRRL 1555(-)</strain>
    </source>
</reference>